<proteinExistence type="predicted"/>
<evidence type="ECO:0000313" key="3">
    <source>
        <dbReference type="Proteomes" id="UP000887574"/>
    </source>
</evidence>
<reference evidence="4" key="1">
    <citation type="submission" date="2022-11" db="UniProtKB">
        <authorList>
            <consortium name="WormBaseParasite"/>
        </authorList>
    </citation>
    <scope>IDENTIFICATION</scope>
</reference>
<dbReference type="SUPFAM" id="SSF47954">
    <property type="entry name" value="Cyclin-like"/>
    <property type="match status" value="1"/>
</dbReference>
<dbReference type="AlphaFoldDB" id="A0A915DXF9"/>
<dbReference type="InterPro" id="IPR036915">
    <property type="entry name" value="Cyclin-like_sf"/>
</dbReference>
<evidence type="ECO:0000256" key="1">
    <source>
        <dbReference type="ARBA" id="ARBA00023127"/>
    </source>
</evidence>
<feature type="domain" description="Cyclin C-terminal" evidence="2">
    <location>
        <begin position="13"/>
        <end position="76"/>
    </location>
</feature>
<keyword evidence="1" id="KW-0195">Cyclin</keyword>
<dbReference type="Pfam" id="PF16899">
    <property type="entry name" value="Cyclin_C_2"/>
    <property type="match status" value="1"/>
</dbReference>
<dbReference type="Proteomes" id="UP000887574">
    <property type="component" value="Unplaced"/>
</dbReference>
<dbReference type="WBParaSite" id="jg23762">
    <property type="protein sequence ID" value="jg23762"/>
    <property type="gene ID" value="jg23762"/>
</dbReference>
<organism evidence="3 4">
    <name type="scientific">Ditylenchus dipsaci</name>
    <dbReference type="NCBI Taxonomy" id="166011"/>
    <lineage>
        <taxon>Eukaryota</taxon>
        <taxon>Metazoa</taxon>
        <taxon>Ecdysozoa</taxon>
        <taxon>Nematoda</taxon>
        <taxon>Chromadorea</taxon>
        <taxon>Rhabditida</taxon>
        <taxon>Tylenchina</taxon>
        <taxon>Tylenchomorpha</taxon>
        <taxon>Sphaerularioidea</taxon>
        <taxon>Anguinidae</taxon>
        <taxon>Anguininae</taxon>
        <taxon>Ditylenchus</taxon>
    </lineage>
</organism>
<accession>A0A915DXF9</accession>
<protein>
    <submittedName>
        <fullName evidence="4">Cyclin C-terminal domain-containing protein</fullName>
    </submittedName>
</protein>
<name>A0A915DXF9_9BILA</name>
<evidence type="ECO:0000259" key="2">
    <source>
        <dbReference type="Pfam" id="PF16899"/>
    </source>
</evidence>
<evidence type="ECO:0000313" key="4">
    <source>
        <dbReference type="WBParaSite" id="jg23762"/>
    </source>
</evidence>
<dbReference type="Gene3D" id="1.10.472.10">
    <property type="entry name" value="Cyclin-like"/>
    <property type="match status" value="1"/>
</dbReference>
<keyword evidence="3" id="KW-1185">Reference proteome</keyword>
<dbReference type="InterPro" id="IPR031658">
    <property type="entry name" value="Cyclin_C_2"/>
</dbReference>
<sequence length="84" mass="9580">MLKLDYQLSVHCPCRPFEDHVIDMKTKGELNFDVELIRLHSAEFLTKALVGDAMLLYPPSQIVLAALSHGLERLEKSPDLLKNY</sequence>